<keyword evidence="1" id="KW-0812">Transmembrane</keyword>
<sequence length="181" mass="19732">MAAIIPYLPALKGIAIAGSLINGGTMTSGYRLLPAVYPQVPKNPKDAAKQWEFFYWSMSATVPWVDLTTIIAIGTIAYTEYSQLAPTSASAAATWKIWTASAALMPVGWVWVRQVMLVPSYKLLAIAKDTADGLDAETAPFFKAGPQETLDLMKKFNSEMGFRMMFPWVVGGLALWATLGF</sequence>
<dbReference type="InParanoid" id="A0A136IY01"/>
<reference evidence="3" key="1">
    <citation type="submission" date="2016-02" db="EMBL/GenBank/DDBJ databases">
        <title>Draft genome sequence of Microdochium bolleyi, a fungal endophyte of beachgrass.</title>
        <authorList>
            <consortium name="DOE Joint Genome Institute"/>
            <person name="David A.S."/>
            <person name="May G."/>
            <person name="Haridas S."/>
            <person name="Lim J."/>
            <person name="Wang M."/>
            <person name="Labutti K."/>
            <person name="Lipzen A."/>
            <person name="Barry K."/>
            <person name="Grigoriev I.V."/>
        </authorList>
    </citation>
    <scope>NUCLEOTIDE SEQUENCE [LARGE SCALE GENOMIC DNA]</scope>
    <source>
        <strain evidence="3">J235TASD1</strain>
    </source>
</reference>
<dbReference type="OrthoDB" id="3944561at2759"/>
<proteinExistence type="predicted"/>
<evidence type="ECO:0000313" key="3">
    <source>
        <dbReference type="Proteomes" id="UP000070501"/>
    </source>
</evidence>
<organism evidence="2 3">
    <name type="scientific">Microdochium bolleyi</name>
    <dbReference type="NCBI Taxonomy" id="196109"/>
    <lineage>
        <taxon>Eukaryota</taxon>
        <taxon>Fungi</taxon>
        <taxon>Dikarya</taxon>
        <taxon>Ascomycota</taxon>
        <taxon>Pezizomycotina</taxon>
        <taxon>Sordariomycetes</taxon>
        <taxon>Xylariomycetidae</taxon>
        <taxon>Xylariales</taxon>
        <taxon>Microdochiaceae</taxon>
        <taxon>Microdochium</taxon>
    </lineage>
</organism>
<dbReference type="Proteomes" id="UP000070501">
    <property type="component" value="Unassembled WGS sequence"/>
</dbReference>
<keyword evidence="3" id="KW-1185">Reference proteome</keyword>
<name>A0A136IY01_9PEZI</name>
<keyword evidence="1" id="KW-1133">Transmembrane helix</keyword>
<evidence type="ECO:0000256" key="1">
    <source>
        <dbReference type="SAM" id="Phobius"/>
    </source>
</evidence>
<gene>
    <name evidence="2" type="ORF">Micbo1qcDRAFT_184499</name>
</gene>
<feature type="transmembrane region" description="Helical" evidence="1">
    <location>
        <begin position="53"/>
        <end position="78"/>
    </location>
</feature>
<feature type="transmembrane region" description="Helical" evidence="1">
    <location>
        <begin position="160"/>
        <end position="179"/>
    </location>
</feature>
<protein>
    <recommendedName>
        <fullName evidence="4">DUF1772-domain-containing protein</fullName>
    </recommendedName>
</protein>
<accession>A0A136IY01</accession>
<evidence type="ECO:0008006" key="4">
    <source>
        <dbReference type="Google" id="ProtNLM"/>
    </source>
</evidence>
<feature type="transmembrane region" description="Helical" evidence="1">
    <location>
        <begin position="90"/>
        <end position="112"/>
    </location>
</feature>
<dbReference type="EMBL" id="KQ964254">
    <property type="protein sequence ID" value="KXJ89870.1"/>
    <property type="molecule type" value="Genomic_DNA"/>
</dbReference>
<keyword evidence="1" id="KW-0472">Membrane</keyword>
<dbReference type="AlphaFoldDB" id="A0A136IY01"/>
<evidence type="ECO:0000313" key="2">
    <source>
        <dbReference type="EMBL" id="KXJ89870.1"/>
    </source>
</evidence>